<evidence type="ECO:0000313" key="3">
    <source>
        <dbReference type="Proteomes" id="UP000692954"/>
    </source>
</evidence>
<accession>A0A8S1RHS6</accession>
<organism evidence="2 3">
    <name type="scientific">Paramecium sonneborni</name>
    <dbReference type="NCBI Taxonomy" id="65129"/>
    <lineage>
        <taxon>Eukaryota</taxon>
        <taxon>Sar</taxon>
        <taxon>Alveolata</taxon>
        <taxon>Ciliophora</taxon>
        <taxon>Intramacronucleata</taxon>
        <taxon>Oligohymenophorea</taxon>
        <taxon>Peniculida</taxon>
        <taxon>Parameciidae</taxon>
        <taxon>Paramecium</taxon>
    </lineage>
</organism>
<dbReference type="EMBL" id="CAJJDN010000180">
    <property type="protein sequence ID" value="CAD8127833.1"/>
    <property type="molecule type" value="Genomic_DNA"/>
</dbReference>
<dbReference type="AlphaFoldDB" id="A0A8S1RHS6"/>
<comment type="caution">
    <text evidence="2">The sequence shown here is derived from an EMBL/GenBank/DDBJ whole genome shotgun (WGS) entry which is preliminary data.</text>
</comment>
<name>A0A8S1RHS6_9CILI</name>
<evidence type="ECO:0000313" key="2">
    <source>
        <dbReference type="EMBL" id="CAD8127836.1"/>
    </source>
</evidence>
<protein>
    <submittedName>
        <fullName evidence="2">Uncharacterized protein</fullName>
    </submittedName>
</protein>
<dbReference type="EMBL" id="CAJJDN010000180">
    <property type="protein sequence ID" value="CAD8127836.1"/>
    <property type="molecule type" value="Genomic_DNA"/>
</dbReference>
<keyword evidence="3" id="KW-1185">Reference proteome</keyword>
<reference evidence="2" key="1">
    <citation type="submission" date="2021-01" db="EMBL/GenBank/DDBJ databases">
        <authorList>
            <consortium name="Genoscope - CEA"/>
            <person name="William W."/>
        </authorList>
    </citation>
    <scope>NUCLEOTIDE SEQUENCE</scope>
</reference>
<proteinExistence type="predicted"/>
<evidence type="ECO:0000313" key="1">
    <source>
        <dbReference type="EMBL" id="CAD8127833.1"/>
    </source>
</evidence>
<dbReference type="Proteomes" id="UP000692954">
    <property type="component" value="Unassembled WGS sequence"/>
</dbReference>
<sequence length="36" mass="4217">MMENRAETISDGLKEVIKKISLFQRQFCSSQGYSYQ</sequence>
<gene>
    <name evidence="1" type="ORF">PSON_ATCC_30995.1.T1800054</name>
    <name evidence="2" type="ORF">PSON_ATCC_30995.1.T1800057</name>
</gene>